<evidence type="ECO:0000313" key="2">
    <source>
        <dbReference type="EMBL" id="UPT20234.1"/>
    </source>
</evidence>
<evidence type="ECO:0000313" key="3">
    <source>
        <dbReference type="Proteomes" id="UP000832041"/>
    </source>
</evidence>
<feature type="transmembrane region" description="Helical" evidence="1">
    <location>
        <begin position="6"/>
        <end position="27"/>
    </location>
</feature>
<feature type="transmembrane region" description="Helical" evidence="1">
    <location>
        <begin position="73"/>
        <end position="91"/>
    </location>
</feature>
<sequence length="236" mass="23903">MATNQLWVLIGLGVFHGLHPGMGWLLAVSRGLQERSRAAVVGALPLLALGHAASVGLVAVAVTVTDAVADSGLFPVGGAAVLVASGLWFLLRPLAHRGHSPDARLSPWQLVAVSFLMACAHGSGLMLLPVLAGQLDHGAHVHGGAAPAPADAGEAAAGGADVAGSGHVDLLDATLLGLAATGVHTLAMLAAAGIAALVVHDFFAVHALRLRWATMDRVWGLTLVAGGVFVLWGAWW</sequence>
<feature type="transmembrane region" description="Helical" evidence="1">
    <location>
        <begin position="218"/>
        <end position="235"/>
    </location>
</feature>
<gene>
    <name evidence="2" type="ORF">FOF52_04025</name>
</gene>
<name>A0ABY4KYE4_THEAE</name>
<keyword evidence="1" id="KW-0472">Membrane</keyword>
<dbReference type="EMBL" id="CP051627">
    <property type="protein sequence ID" value="UPT20234.1"/>
    <property type="molecule type" value="Genomic_DNA"/>
</dbReference>
<proteinExistence type="predicted"/>
<accession>A0ABY4KYE4</accession>
<dbReference type="RefSeq" id="WP_248592486.1">
    <property type="nucleotide sequence ID" value="NZ_BAABEB010000012.1"/>
</dbReference>
<reference evidence="2 3" key="1">
    <citation type="submission" date="2020-04" db="EMBL/GenBank/DDBJ databases">
        <title>Thermobifida alba genome sequencing and assembly.</title>
        <authorList>
            <person name="Luzics S."/>
            <person name="Horvath B."/>
            <person name="Nagy I."/>
            <person name="Toth A."/>
            <person name="Nagy I."/>
            <person name="Kukolya J."/>
        </authorList>
    </citation>
    <scope>NUCLEOTIDE SEQUENCE [LARGE SCALE GENOMIC DNA]</scope>
    <source>
        <strain evidence="2 3">DSM 43795</strain>
    </source>
</reference>
<keyword evidence="3" id="KW-1185">Reference proteome</keyword>
<evidence type="ECO:0000256" key="1">
    <source>
        <dbReference type="SAM" id="Phobius"/>
    </source>
</evidence>
<organism evidence="2 3">
    <name type="scientific">Thermobifida alba</name>
    <name type="common">Thermomonospora alba</name>
    <dbReference type="NCBI Taxonomy" id="53522"/>
    <lineage>
        <taxon>Bacteria</taxon>
        <taxon>Bacillati</taxon>
        <taxon>Actinomycetota</taxon>
        <taxon>Actinomycetes</taxon>
        <taxon>Streptosporangiales</taxon>
        <taxon>Nocardiopsidaceae</taxon>
        <taxon>Thermobifida</taxon>
    </lineage>
</organism>
<protein>
    <submittedName>
        <fullName evidence="2">Cell wall anchor protein</fullName>
    </submittedName>
</protein>
<keyword evidence="1" id="KW-0812">Transmembrane</keyword>
<dbReference type="Proteomes" id="UP000832041">
    <property type="component" value="Chromosome"/>
</dbReference>
<keyword evidence="1" id="KW-1133">Transmembrane helix</keyword>
<feature type="transmembrane region" description="Helical" evidence="1">
    <location>
        <begin position="175"/>
        <end position="198"/>
    </location>
</feature>
<feature type="transmembrane region" description="Helical" evidence="1">
    <location>
        <begin position="39"/>
        <end position="61"/>
    </location>
</feature>
<feature type="transmembrane region" description="Helical" evidence="1">
    <location>
        <begin position="111"/>
        <end position="132"/>
    </location>
</feature>